<evidence type="ECO:0000313" key="4">
    <source>
        <dbReference type="EMBL" id="TLK24758.1"/>
    </source>
</evidence>
<dbReference type="EMBL" id="JACHFV010000012">
    <property type="protein sequence ID" value="MBB5296500.1"/>
    <property type="molecule type" value="Genomic_DNA"/>
</dbReference>
<name>A0AAJ5JXY9_9DEIO</name>
<dbReference type="PANTHER" id="PTHR36435">
    <property type="entry name" value="SLR1288 PROTEIN"/>
    <property type="match status" value="1"/>
</dbReference>
<evidence type="ECO:0000256" key="1">
    <source>
        <dbReference type="SAM" id="Phobius"/>
    </source>
</evidence>
<feature type="transmembrane region" description="Helical" evidence="1">
    <location>
        <begin position="210"/>
        <end position="231"/>
    </location>
</feature>
<dbReference type="AlphaFoldDB" id="A0AAJ5JXY9"/>
<evidence type="ECO:0000313" key="6">
    <source>
        <dbReference type="Proteomes" id="UP000536909"/>
    </source>
</evidence>
<sequence length="324" mass="33659">MTVPDVPPAVSLATPDVPVPPPVRGIRAVDGNRAALTLLITQNVVSALLLAVHVPLGMTLLGAFVVTVLVGLLFFRPTLTALVRDTRWRTPPSPGLALAAFVLAFLTSRAFTLAFVTLFPQGAGAIPQFLSHGADLWALLLAAGLLVPFAEEVAFRGLMLRGQERAAGFMVAALATTFAFGIAHGVPASVVGILPLAYALARLTQHTGSLWNAVIVHALNNTLAVALGSFLAGRDLGGTAQASMVLNNPGLAVPVALGALLFGVAVLVVLHLWLTPKPDPQVRSAPGPWLSGAYVVILLFGLASAAFTFPTVQEALTHLRGALR</sequence>
<dbReference type="InterPro" id="IPR052710">
    <property type="entry name" value="CAAX_protease"/>
</dbReference>
<gene>
    <name evidence="4" type="ORF">FCS05_14525</name>
    <name evidence="3" type="ORF">HNQ10_003350</name>
</gene>
<dbReference type="PANTHER" id="PTHR36435:SF1">
    <property type="entry name" value="CAAX AMINO TERMINAL PROTEASE FAMILY PROTEIN"/>
    <property type="match status" value="1"/>
</dbReference>
<dbReference type="Proteomes" id="UP000308000">
    <property type="component" value="Unassembled WGS sequence"/>
</dbReference>
<feature type="transmembrane region" description="Helical" evidence="1">
    <location>
        <begin position="136"/>
        <end position="155"/>
    </location>
</feature>
<keyword evidence="1" id="KW-0472">Membrane</keyword>
<evidence type="ECO:0000313" key="5">
    <source>
        <dbReference type="Proteomes" id="UP000308000"/>
    </source>
</evidence>
<protein>
    <submittedName>
        <fullName evidence="4">CPBP family intramembrane metalloprotease</fullName>
    </submittedName>
</protein>
<feature type="transmembrane region" description="Helical" evidence="1">
    <location>
        <begin position="96"/>
        <end position="116"/>
    </location>
</feature>
<evidence type="ECO:0000313" key="3">
    <source>
        <dbReference type="EMBL" id="MBB5296500.1"/>
    </source>
</evidence>
<dbReference type="EMBL" id="VBRC01000010">
    <property type="protein sequence ID" value="TLK24758.1"/>
    <property type="molecule type" value="Genomic_DNA"/>
</dbReference>
<keyword evidence="4" id="KW-0645">Protease</keyword>
<reference evidence="3 6" key="2">
    <citation type="submission" date="2020-08" db="EMBL/GenBank/DDBJ databases">
        <title>Genomic Encyclopedia of Type Strains, Phase IV (KMG-IV): sequencing the most valuable type-strain genomes for metagenomic binning, comparative biology and taxonomic classification.</title>
        <authorList>
            <person name="Goeker M."/>
        </authorList>
    </citation>
    <scope>NUCLEOTIDE SEQUENCE [LARGE SCALE GENOMIC DNA]</scope>
    <source>
        <strain evidence="3 6">DSM 105434</strain>
    </source>
</reference>
<keyword evidence="4" id="KW-0378">Hydrolase</keyword>
<comment type="caution">
    <text evidence="4">The sequence shown here is derived from an EMBL/GenBank/DDBJ whole genome shotgun (WGS) entry which is preliminary data.</text>
</comment>
<dbReference type="RefSeq" id="WP_129118723.1">
    <property type="nucleotide sequence ID" value="NZ_BSUI01000039.1"/>
</dbReference>
<dbReference type="GO" id="GO:0080120">
    <property type="term" value="P:CAAX-box protein maturation"/>
    <property type="evidence" value="ECO:0007669"/>
    <property type="project" value="UniProtKB-ARBA"/>
</dbReference>
<keyword evidence="1" id="KW-0812">Transmembrane</keyword>
<organism evidence="4 5">
    <name type="scientific">Deinococcus metallilatus</name>
    <dbReference type="NCBI Taxonomy" id="1211322"/>
    <lineage>
        <taxon>Bacteria</taxon>
        <taxon>Thermotogati</taxon>
        <taxon>Deinococcota</taxon>
        <taxon>Deinococci</taxon>
        <taxon>Deinococcales</taxon>
        <taxon>Deinococcaceae</taxon>
        <taxon>Deinococcus</taxon>
    </lineage>
</organism>
<evidence type="ECO:0000259" key="2">
    <source>
        <dbReference type="Pfam" id="PF02517"/>
    </source>
</evidence>
<keyword evidence="4" id="KW-0482">Metalloprotease</keyword>
<proteinExistence type="predicted"/>
<dbReference type="InterPro" id="IPR003675">
    <property type="entry name" value="Rce1/LyrA-like_dom"/>
</dbReference>
<feature type="transmembrane region" description="Helical" evidence="1">
    <location>
        <begin position="293"/>
        <end position="312"/>
    </location>
</feature>
<dbReference type="GO" id="GO:0004175">
    <property type="term" value="F:endopeptidase activity"/>
    <property type="evidence" value="ECO:0007669"/>
    <property type="project" value="UniProtKB-ARBA"/>
</dbReference>
<feature type="transmembrane region" description="Helical" evidence="1">
    <location>
        <begin position="58"/>
        <end position="75"/>
    </location>
</feature>
<feature type="domain" description="CAAX prenyl protease 2/Lysostaphin resistance protein A-like" evidence="2">
    <location>
        <begin position="136"/>
        <end position="222"/>
    </location>
</feature>
<reference evidence="4 5" key="1">
    <citation type="submission" date="2019-04" db="EMBL/GenBank/DDBJ databases">
        <title>Deinococcus metalilatus MA1002 mutant No.5.</title>
        <authorList>
            <person name="Park W."/>
            <person name="Park C."/>
        </authorList>
    </citation>
    <scope>NUCLEOTIDE SEQUENCE [LARGE SCALE GENOMIC DNA]</scope>
    <source>
        <strain evidence="4 5">MA1002-m5</strain>
    </source>
</reference>
<dbReference type="Proteomes" id="UP000536909">
    <property type="component" value="Unassembled WGS sequence"/>
</dbReference>
<dbReference type="GO" id="GO:0008237">
    <property type="term" value="F:metallopeptidase activity"/>
    <property type="evidence" value="ECO:0007669"/>
    <property type="project" value="UniProtKB-KW"/>
</dbReference>
<keyword evidence="6" id="KW-1185">Reference proteome</keyword>
<feature type="transmembrane region" description="Helical" evidence="1">
    <location>
        <begin position="251"/>
        <end position="273"/>
    </location>
</feature>
<feature type="transmembrane region" description="Helical" evidence="1">
    <location>
        <begin position="167"/>
        <end position="198"/>
    </location>
</feature>
<dbReference type="Pfam" id="PF02517">
    <property type="entry name" value="Rce1-like"/>
    <property type="match status" value="1"/>
</dbReference>
<keyword evidence="1" id="KW-1133">Transmembrane helix</keyword>
<accession>A0AAJ5JXY9</accession>